<evidence type="ECO:0000313" key="1">
    <source>
        <dbReference type="EMBL" id="EEX21843.1"/>
    </source>
</evidence>
<dbReference type="RefSeq" id="WP_003020654.1">
    <property type="nucleotide sequence ID" value="NZ_CP022413.2"/>
</dbReference>
<sequence length="40" mass="4245">MGYVIMLFLLIGWVFSRGTSDVALVAAGLFAIAGAISFHE</sequence>
<accession>C9L7U8</accession>
<dbReference type="AlphaFoldDB" id="C9L7U8"/>
<dbReference type="EMBL" id="ABYU02000016">
    <property type="protein sequence ID" value="EEX21843.1"/>
    <property type="molecule type" value="Genomic_DNA"/>
</dbReference>
<name>C9L7U8_BLAHA</name>
<dbReference type="STRING" id="537007.BLAHAN_05468"/>
<dbReference type="HOGENOM" id="CLU_3285688_0_0_9"/>
<organism evidence="1 2">
    <name type="scientific">Blautia hansenii DSM 20583</name>
    <dbReference type="NCBI Taxonomy" id="537007"/>
    <lineage>
        <taxon>Bacteria</taxon>
        <taxon>Bacillati</taxon>
        <taxon>Bacillota</taxon>
        <taxon>Clostridia</taxon>
        <taxon>Lachnospirales</taxon>
        <taxon>Lachnospiraceae</taxon>
        <taxon>Blautia</taxon>
    </lineage>
</organism>
<protein>
    <submittedName>
        <fullName evidence="1">Uncharacterized protein</fullName>
    </submittedName>
</protein>
<evidence type="ECO:0000313" key="2">
    <source>
        <dbReference type="Proteomes" id="UP000003755"/>
    </source>
</evidence>
<dbReference type="Proteomes" id="UP000003755">
    <property type="component" value="Unassembled WGS sequence"/>
</dbReference>
<keyword evidence="2" id="KW-1185">Reference proteome</keyword>
<reference evidence="1" key="1">
    <citation type="submission" date="2009-09" db="EMBL/GenBank/DDBJ databases">
        <authorList>
            <person name="Weinstock G."/>
            <person name="Sodergren E."/>
            <person name="Clifton S."/>
            <person name="Fulton L."/>
            <person name="Fulton B."/>
            <person name="Courtney L."/>
            <person name="Fronick C."/>
            <person name="Harrison M."/>
            <person name="Strong C."/>
            <person name="Farmer C."/>
            <person name="Delahaunty K."/>
            <person name="Markovic C."/>
            <person name="Hall O."/>
            <person name="Minx P."/>
            <person name="Tomlinson C."/>
            <person name="Mitreva M."/>
            <person name="Nelson J."/>
            <person name="Hou S."/>
            <person name="Wollam A."/>
            <person name="Pepin K.H."/>
            <person name="Johnson M."/>
            <person name="Bhonagiri V."/>
            <person name="Nash W.E."/>
            <person name="Warren W."/>
            <person name="Chinwalla A."/>
            <person name="Mardis E.R."/>
            <person name="Wilson R.K."/>
        </authorList>
    </citation>
    <scope>NUCLEOTIDE SEQUENCE [LARGE SCALE GENOMIC DNA]</scope>
    <source>
        <strain evidence="1">DSM 20583</strain>
    </source>
</reference>
<comment type="caution">
    <text evidence="1">The sequence shown here is derived from an EMBL/GenBank/DDBJ whole genome shotgun (WGS) entry which is preliminary data.</text>
</comment>
<gene>
    <name evidence="1" type="ORF">BLAHAN_05468</name>
</gene>
<proteinExistence type="predicted"/>